<dbReference type="EMBL" id="ABWL02000026">
    <property type="protein sequence ID" value="EFE05987.1"/>
    <property type="molecule type" value="Genomic_DNA"/>
</dbReference>
<accession>D4BJX2</accession>
<dbReference type="Proteomes" id="UP000003880">
    <property type="component" value="Unassembled WGS sequence"/>
</dbReference>
<name>D4BJX2_9ENTR</name>
<evidence type="ECO:0000313" key="2">
    <source>
        <dbReference type="Proteomes" id="UP000003880"/>
    </source>
</evidence>
<organism evidence="1 2">
    <name type="scientific">Citrobacter youngae ATCC 29220</name>
    <dbReference type="NCBI Taxonomy" id="500640"/>
    <lineage>
        <taxon>Bacteria</taxon>
        <taxon>Pseudomonadati</taxon>
        <taxon>Pseudomonadota</taxon>
        <taxon>Gammaproteobacteria</taxon>
        <taxon>Enterobacterales</taxon>
        <taxon>Enterobacteriaceae</taxon>
        <taxon>Citrobacter</taxon>
        <taxon>Citrobacter freundii complex</taxon>
    </lineage>
</organism>
<sequence length="40" mass="4618">MSPILDTFAKFKADVLISHLHDNPVFSHLHRSTTQKQKTK</sequence>
<proteinExistence type="predicted"/>
<gene>
    <name evidence="1" type="ORF">CIT292_10966</name>
</gene>
<dbReference type="HOGENOM" id="CLU_3287107_0_0_6"/>
<dbReference type="AlphaFoldDB" id="D4BJX2"/>
<evidence type="ECO:0000313" key="1">
    <source>
        <dbReference type="EMBL" id="EFE05987.1"/>
    </source>
</evidence>
<protein>
    <submittedName>
        <fullName evidence="1">Uncharacterized protein</fullName>
    </submittedName>
</protein>
<reference evidence="1 2" key="1">
    <citation type="submission" date="2010-02" db="EMBL/GenBank/DDBJ databases">
        <authorList>
            <person name="Weinstock G."/>
            <person name="Sodergren E."/>
            <person name="Clifton S."/>
            <person name="Fulton L."/>
            <person name="Fulton B."/>
            <person name="Courtney L."/>
            <person name="Fronick C."/>
            <person name="Harrison M."/>
            <person name="Strong C."/>
            <person name="Farmer C."/>
            <person name="Delahaunty K."/>
            <person name="Markovic C."/>
            <person name="Hall O."/>
            <person name="Minx P."/>
            <person name="Tomlinson C."/>
            <person name="Mitreva M."/>
            <person name="Nelson J."/>
            <person name="Hou S."/>
            <person name="Wollam A."/>
            <person name="Pepin K.H."/>
            <person name="Johnson M."/>
            <person name="Bhonagiri V."/>
            <person name="Zhang X."/>
            <person name="Suruliraj S."/>
            <person name="Warren W."/>
            <person name="Chinwalla A."/>
            <person name="Mardis E.R."/>
            <person name="Wilson R.K."/>
        </authorList>
    </citation>
    <scope>NUCLEOTIDE SEQUENCE [LARGE SCALE GENOMIC DNA]</scope>
    <source>
        <strain evidence="1 2">ATCC 29220</strain>
    </source>
</reference>
<comment type="caution">
    <text evidence="1">The sequence shown here is derived from an EMBL/GenBank/DDBJ whole genome shotgun (WGS) entry which is preliminary data.</text>
</comment>